<dbReference type="OrthoDB" id="581425at2"/>
<proteinExistence type="predicted"/>
<name>A0A1T2XA45_9BACL</name>
<dbReference type="Proteomes" id="UP000190188">
    <property type="component" value="Unassembled WGS sequence"/>
</dbReference>
<dbReference type="Pfam" id="PF00563">
    <property type="entry name" value="EAL"/>
    <property type="match status" value="1"/>
</dbReference>
<dbReference type="PANTHER" id="PTHR33121">
    <property type="entry name" value="CYCLIC DI-GMP PHOSPHODIESTERASE PDEF"/>
    <property type="match status" value="1"/>
</dbReference>
<sequence>MNTVFQHWLQRLKTYSMLTRTNRSMKVLPPHFIVRDPVVGLVRKARKNGHVCSLVLISIQQFDELIRHYPAETVRFITTTLEQVMRETMMEYVDESRLIGVKQLQTNVYGIFIQEPSIFSAQETDTLAILIGKSIQTDLNFELQKQDISVQVISAATQLSNAIADEQLAIHQALQEAWSAAVGAMSTPYNTLKQQLNDIILHKDISVLAQPVMNLETGDVFGYEILTRGPENTVFHGPENLFEYADRVQLLSELEFVVIQKAFEEVRLKQIQNQVFINITAVTLSHPYFERNVRRWTSAYGIESCQIIFEITEQHLIRNFEIISKVIHKLRGHGFRLAIDDAGTGYSSLQSILEIIPDIIKIDKSLIQQIDRVAAKESLLKAIMAFAQDIHCQVVAEGVEREEEAGVLLKHKVEMGQGYYFARPEQFIANLQQFGLEELKQKIHRLRSITAS</sequence>
<dbReference type="AlphaFoldDB" id="A0A1T2XA45"/>
<dbReference type="GO" id="GO:0071111">
    <property type="term" value="F:cyclic-guanylate-specific phosphodiesterase activity"/>
    <property type="evidence" value="ECO:0007669"/>
    <property type="project" value="InterPro"/>
</dbReference>
<organism evidence="2 3">
    <name type="scientific">Paenibacillus selenitireducens</name>
    <dbReference type="NCBI Taxonomy" id="1324314"/>
    <lineage>
        <taxon>Bacteria</taxon>
        <taxon>Bacillati</taxon>
        <taxon>Bacillota</taxon>
        <taxon>Bacilli</taxon>
        <taxon>Bacillales</taxon>
        <taxon>Paenibacillaceae</taxon>
        <taxon>Paenibacillus</taxon>
    </lineage>
</organism>
<dbReference type="PROSITE" id="PS50883">
    <property type="entry name" value="EAL"/>
    <property type="match status" value="1"/>
</dbReference>
<dbReference type="STRING" id="1324314.BVG16_16185"/>
<dbReference type="RefSeq" id="WP_078499726.1">
    <property type="nucleotide sequence ID" value="NZ_MSZX01000006.1"/>
</dbReference>
<dbReference type="EMBL" id="MSZX01000006">
    <property type="protein sequence ID" value="OPA76708.1"/>
    <property type="molecule type" value="Genomic_DNA"/>
</dbReference>
<dbReference type="SUPFAM" id="SSF141868">
    <property type="entry name" value="EAL domain-like"/>
    <property type="match status" value="1"/>
</dbReference>
<dbReference type="InterPro" id="IPR050706">
    <property type="entry name" value="Cyclic-di-GMP_PDE-like"/>
</dbReference>
<protein>
    <recommendedName>
        <fullName evidence="1">EAL domain-containing protein</fullName>
    </recommendedName>
</protein>
<dbReference type="InterPro" id="IPR001633">
    <property type="entry name" value="EAL_dom"/>
</dbReference>
<dbReference type="InterPro" id="IPR035919">
    <property type="entry name" value="EAL_sf"/>
</dbReference>
<dbReference type="SMART" id="SM00052">
    <property type="entry name" value="EAL"/>
    <property type="match status" value="1"/>
</dbReference>
<reference evidence="2 3" key="1">
    <citation type="submission" date="2017-01" db="EMBL/GenBank/DDBJ databases">
        <title>Genome analysis of Paenibacillus selenitrireducens ES3-24.</title>
        <authorList>
            <person name="Xu D."/>
            <person name="Yao R."/>
            <person name="Zheng S."/>
        </authorList>
    </citation>
    <scope>NUCLEOTIDE SEQUENCE [LARGE SCALE GENOMIC DNA]</scope>
    <source>
        <strain evidence="2 3">ES3-24</strain>
    </source>
</reference>
<evidence type="ECO:0000313" key="3">
    <source>
        <dbReference type="Proteomes" id="UP000190188"/>
    </source>
</evidence>
<accession>A0A1T2XA45</accession>
<evidence type="ECO:0000259" key="1">
    <source>
        <dbReference type="PROSITE" id="PS50883"/>
    </source>
</evidence>
<feature type="domain" description="EAL" evidence="1">
    <location>
        <begin position="189"/>
        <end position="438"/>
    </location>
</feature>
<dbReference type="CDD" id="cd01948">
    <property type="entry name" value="EAL"/>
    <property type="match status" value="1"/>
</dbReference>
<evidence type="ECO:0000313" key="2">
    <source>
        <dbReference type="EMBL" id="OPA76708.1"/>
    </source>
</evidence>
<gene>
    <name evidence="2" type="ORF">BVG16_16185</name>
</gene>
<dbReference type="PANTHER" id="PTHR33121:SF76">
    <property type="entry name" value="SIGNALING PROTEIN"/>
    <property type="match status" value="1"/>
</dbReference>
<comment type="caution">
    <text evidence="2">The sequence shown here is derived from an EMBL/GenBank/DDBJ whole genome shotgun (WGS) entry which is preliminary data.</text>
</comment>
<dbReference type="Gene3D" id="3.20.20.450">
    <property type="entry name" value="EAL domain"/>
    <property type="match status" value="1"/>
</dbReference>
<keyword evidence="3" id="KW-1185">Reference proteome</keyword>